<dbReference type="PANTHER" id="PTHR19328">
    <property type="entry name" value="HEDGEHOG-INTERACTING PROTEIN"/>
    <property type="match status" value="1"/>
</dbReference>
<organism evidence="2 5">
    <name type="scientific">Leptospira langatensis</name>
    <dbReference type="NCBI Taxonomy" id="2484983"/>
    <lineage>
        <taxon>Bacteria</taxon>
        <taxon>Pseudomonadati</taxon>
        <taxon>Spirochaetota</taxon>
        <taxon>Spirochaetia</taxon>
        <taxon>Leptospirales</taxon>
        <taxon>Leptospiraceae</taxon>
        <taxon>Leptospira</taxon>
    </lineage>
</organism>
<keyword evidence="4" id="KW-1185">Reference proteome</keyword>
<sequence>MQMGFGMKKNGARLLLIGIAHFVFCLGCKPPGNSSILPLFFLGESKCTESRVPSCLKTTEIASGFSASLFVGAPTGDTTRLFVVEQGGKIRIIKNDTVLGTPFLDIGSEGTDLIDFSGERGLLGLAFHPNYSSNGRFWVDYTRKSDGAIVLAEYSRSAGDPDIADPSPVKEVFNISKPFANHNGGMIAFGPDGFLYIGTGDGGGAGDPNGNAQNLEVGLGKILRIDVDSYPTPAPGNRPATGLENPHIWDWGLRNPWRFSFDRSNGDLYIADVGQSLYEELNIEASGQGLKNYGWKIMEGKHCFSPSFGCSVTGITQPQLEYTHFTGQAITGGYVYRGTNLPDYVGRYFYGDFMTQRIWSLVWDGTKIDNIIEHTQEMGFHSPLPSFGEDANGEIYIVDYSGRILRIDAQ</sequence>
<evidence type="ECO:0000259" key="1">
    <source>
        <dbReference type="Pfam" id="PF07995"/>
    </source>
</evidence>
<protein>
    <submittedName>
        <fullName evidence="2">Sugar dehydrogenase</fullName>
    </submittedName>
</protein>
<dbReference type="PANTHER" id="PTHR19328:SF75">
    <property type="entry name" value="ALDOSE SUGAR DEHYDROGENASE YLII"/>
    <property type="match status" value="1"/>
</dbReference>
<dbReference type="InterPro" id="IPR012938">
    <property type="entry name" value="Glc/Sorbosone_DH"/>
</dbReference>
<dbReference type="RefSeq" id="WP_135642054.1">
    <property type="nucleotide sequence ID" value="NZ_RQER01000011.1"/>
</dbReference>
<dbReference type="Gene3D" id="2.120.10.30">
    <property type="entry name" value="TolB, C-terminal domain"/>
    <property type="match status" value="1"/>
</dbReference>
<dbReference type="EMBL" id="RQER01000011">
    <property type="protein sequence ID" value="TGJ98299.1"/>
    <property type="molecule type" value="Genomic_DNA"/>
</dbReference>
<reference evidence="3" key="1">
    <citation type="submission" date="2018-10" db="EMBL/GenBank/DDBJ databases">
        <authorList>
            <person name="Vincent A.T."/>
            <person name="Schiettekatte O."/>
            <person name="Bourhy P."/>
            <person name="Veyrier F.J."/>
            <person name="Picardeau M."/>
        </authorList>
    </citation>
    <scope>NUCLEOTIDE SEQUENCE</scope>
    <source>
        <strain evidence="3">201702690</strain>
    </source>
</reference>
<evidence type="ECO:0000313" key="3">
    <source>
        <dbReference type="EMBL" id="TGL43213.1"/>
    </source>
</evidence>
<dbReference type="SUPFAM" id="SSF50952">
    <property type="entry name" value="Soluble quinoprotein glucose dehydrogenase"/>
    <property type="match status" value="1"/>
</dbReference>
<evidence type="ECO:0000313" key="4">
    <source>
        <dbReference type="Proteomes" id="UP000297273"/>
    </source>
</evidence>
<proteinExistence type="predicted"/>
<dbReference type="OrthoDB" id="9770043at2"/>
<evidence type="ECO:0000313" key="2">
    <source>
        <dbReference type="EMBL" id="TGJ98299.1"/>
    </source>
</evidence>
<dbReference type="EMBL" id="RQGC01000001">
    <property type="protein sequence ID" value="TGL43213.1"/>
    <property type="molecule type" value="Genomic_DNA"/>
</dbReference>
<gene>
    <name evidence="2" type="ORF">EHO57_16945</name>
    <name evidence="3" type="ORF">EHQ53_00800</name>
</gene>
<evidence type="ECO:0000313" key="5">
    <source>
        <dbReference type="Proteomes" id="UP000297946"/>
    </source>
</evidence>
<dbReference type="AlphaFoldDB" id="A0A5F1ZYT1"/>
<accession>A0A5F1ZYT1</accession>
<name>A0A5F1ZYT1_9LEPT</name>
<comment type="caution">
    <text evidence="2">The sequence shown here is derived from an EMBL/GenBank/DDBJ whole genome shotgun (WGS) entry which is preliminary data.</text>
</comment>
<feature type="domain" description="Glucose/Sorbosone dehydrogenase" evidence="1">
    <location>
        <begin position="77"/>
        <end position="404"/>
    </location>
</feature>
<dbReference type="InterPro" id="IPR011041">
    <property type="entry name" value="Quinoprot_gluc/sorb_DH_b-prop"/>
</dbReference>
<dbReference type="Proteomes" id="UP000297946">
    <property type="component" value="Unassembled WGS sequence"/>
</dbReference>
<dbReference type="InterPro" id="IPR011042">
    <property type="entry name" value="6-blade_b-propeller_TolB-like"/>
</dbReference>
<dbReference type="Pfam" id="PF07995">
    <property type="entry name" value="GSDH"/>
    <property type="match status" value="1"/>
</dbReference>
<reference evidence="4 5" key="2">
    <citation type="journal article" date="2019" name="PLoS Negl. Trop. Dis.">
        <title>Revisiting the worldwide diversity of Leptospira species in the environment.</title>
        <authorList>
            <person name="Vincent A.T."/>
            <person name="Schiettekatte O."/>
            <person name="Bourhy P."/>
            <person name="Veyrier F.J."/>
            <person name="Picardeau M."/>
        </authorList>
    </citation>
    <scope>NUCLEOTIDE SEQUENCE [LARGE SCALE GENOMIC DNA]</scope>
    <source>
        <strain evidence="4">201702690</strain>
        <strain evidence="2 5">SSW18</strain>
    </source>
</reference>
<dbReference type="Proteomes" id="UP000297273">
    <property type="component" value="Unassembled WGS sequence"/>
</dbReference>